<comment type="similarity">
    <text evidence="2 7 8">In the C-terminal section; belongs to the NAD synthetase family.</text>
</comment>
<keyword evidence="4 7" id="KW-0547">Nucleotide-binding</keyword>
<dbReference type="Proteomes" id="UP000266426">
    <property type="component" value="Unassembled WGS sequence"/>
</dbReference>
<keyword evidence="5 7" id="KW-0067">ATP-binding</keyword>
<sequence length="549" mass="61061">MKIMLVPFNPVVGDIYNNLKRMCKIIQQSAADLAVFPELSVCGYPPKDLLDKPSFIDDIRQAVSLLAQATAETGIDIIVGCVDTGIVDGKRQLYNAAAYLSGGKVQRFVHKSLLPTYDVFDEHRYFTPAESVTVLTIRGKRFGISICEDLWFETMRKYRVDPIEKLIEKNIDYLINISASPFEEGKVEKRLNLISSVGKRCGVPLLYVNQVGGNDGIIFDGGAVVVNGKGEALTQVDRFSEEALVYDTDEKYTPSTFKFPDPDDDLIEALTLGIRDYTHKTGFKTVVLGLSGGIDSALTAALAQRALGSEHVKGVSMPSRFSSEGSKTDALHLAKNLGIECFTIPIEPIFQSHLSHISPFFQTDQWDITEENMQARIRGSILMSLSNKHRWLLLTTGNKSELAVGYCTLYGDMCGGLAVIADVFKTRVYELAYALNRDREIIPESSITKPPSAELRHNQTDQDTLPDYGILDGILRLYIEEQQAVEDIVTAGYDRETVLRVVQMVDRTEYKRKQAALALKVSVKAFGEGRRIPIVQNYIPLDHCPIDSL</sequence>
<comment type="function">
    <text evidence="7">Catalyzes the ATP-dependent amidation of deamido-NAD to form NAD. Uses L-glutamine as a nitrogen source.</text>
</comment>
<dbReference type="InterPro" id="IPR036526">
    <property type="entry name" value="C-N_Hydrolase_sf"/>
</dbReference>
<dbReference type="GO" id="GO:0008795">
    <property type="term" value="F:NAD+ synthase activity"/>
    <property type="evidence" value="ECO:0007669"/>
    <property type="project" value="UniProtKB-UniRule"/>
</dbReference>
<feature type="binding site" evidence="7">
    <location>
        <position position="396"/>
    </location>
    <ligand>
        <name>ATP</name>
        <dbReference type="ChEBI" id="CHEBI:30616"/>
    </ligand>
</feature>
<evidence type="ECO:0000256" key="6">
    <source>
        <dbReference type="ARBA" id="ARBA00023027"/>
    </source>
</evidence>
<dbReference type="FunFam" id="3.40.50.620:FF:000106">
    <property type="entry name" value="Glutamine-dependent NAD(+) synthetase"/>
    <property type="match status" value="1"/>
</dbReference>
<evidence type="ECO:0000256" key="2">
    <source>
        <dbReference type="ARBA" id="ARBA00007145"/>
    </source>
</evidence>
<feature type="binding site" evidence="7">
    <location>
        <position position="186"/>
    </location>
    <ligand>
        <name>L-glutamine</name>
        <dbReference type="ChEBI" id="CHEBI:58359"/>
    </ligand>
</feature>
<evidence type="ECO:0000256" key="5">
    <source>
        <dbReference type="ARBA" id="ARBA00022840"/>
    </source>
</evidence>
<dbReference type="GO" id="GO:0005524">
    <property type="term" value="F:ATP binding"/>
    <property type="evidence" value="ECO:0007669"/>
    <property type="project" value="UniProtKB-UniRule"/>
</dbReference>
<feature type="binding site" evidence="7">
    <location>
        <position position="511"/>
    </location>
    <ligand>
        <name>deamido-NAD(+)</name>
        <dbReference type="ChEBI" id="CHEBI:58437"/>
        <note>ligand shared between two neighboring subunits</note>
    </ligand>
</feature>
<evidence type="ECO:0000256" key="1">
    <source>
        <dbReference type="ARBA" id="ARBA00005188"/>
    </source>
</evidence>
<dbReference type="InterPro" id="IPR014729">
    <property type="entry name" value="Rossmann-like_a/b/a_fold"/>
</dbReference>
<dbReference type="HAMAP" id="MF_02090">
    <property type="entry name" value="NadE_glutamine_dep"/>
    <property type="match status" value="1"/>
</dbReference>
<feature type="active site" description="Proton acceptor; for glutaminase activity" evidence="7">
    <location>
        <position position="38"/>
    </location>
</feature>
<dbReference type="InterPro" id="IPR022310">
    <property type="entry name" value="NAD/GMP_synthase"/>
</dbReference>
<dbReference type="InterPro" id="IPR014445">
    <property type="entry name" value="Gln-dep_NAD_synthase"/>
</dbReference>
<keyword evidence="6 7" id="KW-0520">NAD</keyword>
<evidence type="ECO:0000256" key="9">
    <source>
        <dbReference type="RuleBase" id="RU003811"/>
    </source>
</evidence>
<feature type="binding site" evidence="7">
    <location>
        <position position="117"/>
    </location>
    <ligand>
        <name>L-glutamine</name>
        <dbReference type="ChEBI" id="CHEBI:58359"/>
    </ligand>
</feature>
<name>A0A3A4R984_9BACT</name>
<dbReference type="PIRSF" id="PIRSF006630">
    <property type="entry name" value="NADS_GAT"/>
    <property type="match status" value="1"/>
</dbReference>
<dbReference type="InterPro" id="IPR003694">
    <property type="entry name" value="NAD_synthase"/>
</dbReference>
<dbReference type="NCBIfam" id="NF010588">
    <property type="entry name" value="PRK13981.1"/>
    <property type="match status" value="1"/>
</dbReference>
<evidence type="ECO:0000256" key="4">
    <source>
        <dbReference type="ARBA" id="ARBA00022741"/>
    </source>
</evidence>
<feature type="domain" description="CN hydrolase" evidence="10">
    <location>
        <begin position="1"/>
        <end position="250"/>
    </location>
</feature>
<evidence type="ECO:0000256" key="7">
    <source>
        <dbReference type="HAMAP-Rule" id="MF_02090"/>
    </source>
</evidence>
<feature type="active site" description="Nucleophile; for glutaminase activity" evidence="7">
    <location>
        <position position="147"/>
    </location>
</feature>
<feature type="binding site" evidence="7">
    <location>
        <position position="372"/>
    </location>
    <ligand>
        <name>deamido-NAD(+)</name>
        <dbReference type="ChEBI" id="CHEBI:58437"/>
        <note>ligand shared between two neighboring subunits</note>
    </ligand>
</feature>
<evidence type="ECO:0000313" key="12">
    <source>
        <dbReference type="Proteomes" id="UP000266426"/>
    </source>
</evidence>
<dbReference type="SUPFAM" id="SSF52402">
    <property type="entry name" value="Adenine nucleotide alpha hydrolases-like"/>
    <property type="match status" value="1"/>
</dbReference>
<comment type="caution">
    <text evidence="11">The sequence shown here is derived from an EMBL/GenBank/DDBJ whole genome shotgun (WGS) entry which is preliminary data.</text>
</comment>
<feature type="active site" description="For glutaminase activity" evidence="7">
    <location>
        <position position="111"/>
    </location>
</feature>
<reference evidence="11 12" key="1">
    <citation type="journal article" date="2017" name="ISME J.">
        <title>Energy and carbon metabolisms in a deep terrestrial subsurface fluid microbial community.</title>
        <authorList>
            <person name="Momper L."/>
            <person name="Jungbluth S.P."/>
            <person name="Lee M.D."/>
            <person name="Amend J.P."/>
        </authorList>
    </citation>
    <scope>NUCLEOTIDE SEQUENCE [LARGE SCALE GENOMIC DNA]</scope>
    <source>
        <strain evidence="11">SURF_26</strain>
    </source>
</reference>
<dbReference type="Pfam" id="PF02540">
    <property type="entry name" value="NAD_synthase"/>
    <property type="match status" value="1"/>
</dbReference>
<dbReference type="NCBIfam" id="TIGR00552">
    <property type="entry name" value="nadE"/>
    <property type="match status" value="1"/>
</dbReference>
<dbReference type="CDD" id="cd00553">
    <property type="entry name" value="NAD_synthase"/>
    <property type="match status" value="1"/>
</dbReference>
<dbReference type="AlphaFoldDB" id="A0A3A4R984"/>
<dbReference type="Gene3D" id="3.60.110.10">
    <property type="entry name" value="Carbon-nitrogen hydrolase"/>
    <property type="match status" value="1"/>
</dbReference>
<keyword evidence="3 7" id="KW-0436">Ligase</keyword>
<dbReference type="GO" id="GO:0009435">
    <property type="term" value="P:NAD+ biosynthetic process"/>
    <property type="evidence" value="ECO:0007669"/>
    <property type="project" value="UniProtKB-UniRule"/>
</dbReference>
<dbReference type="CDD" id="cd07570">
    <property type="entry name" value="GAT_Gln-NAD-synth"/>
    <property type="match status" value="1"/>
</dbReference>
<organism evidence="11 12">
    <name type="scientific">Candidatus Auribacter fodinae</name>
    <dbReference type="NCBI Taxonomy" id="2093366"/>
    <lineage>
        <taxon>Bacteria</taxon>
        <taxon>Pseudomonadati</taxon>
        <taxon>Candidatus Auribacterota</taxon>
        <taxon>Candidatus Auribacteria</taxon>
        <taxon>Candidatus Auribacterales</taxon>
        <taxon>Candidatus Auribacteraceae</taxon>
        <taxon>Candidatus Auribacter</taxon>
    </lineage>
</organism>
<evidence type="ECO:0000256" key="8">
    <source>
        <dbReference type="PIRNR" id="PIRNR006630"/>
    </source>
</evidence>
<dbReference type="PANTHER" id="PTHR23090:SF9">
    <property type="entry name" value="GLUTAMINE-DEPENDENT NAD(+) SYNTHETASE"/>
    <property type="match status" value="1"/>
</dbReference>
<dbReference type="EC" id="6.3.5.1" evidence="7 8"/>
<accession>A0A3A4R984</accession>
<dbReference type="UniPathway" id="UPA00253">
    <property type="reaction ID" value="UER00334"/>
</dbReference>
<protein>
    <recommendedName>
        <fullName evidence="7 8">Glutamine-dependent NAD(+) synthetase</fullName>
        <ecNumber evidence="7 8">6.3.5.1</ecNumber>
    </recommendedName>
    <alternativeName>
        <fullName evidence="7 8">NAD(+) synthase [glutamine-hydrolyzing]</fullName>
    </alternativeName>
</protein>
<dbReference type="Gene3D" id="3.40.50.620">
    <property type="entry name" value="HUPs"/>
    <property type="match status" value="1"/>
</dbReference>
<dbReference type="InterPro" id="IPR003010">
    <property type="entry name" value="C-N_Hydrolase"/>
</dbReference>
<feature type="binding site" evidence="7">
    <location>
        <begin position="289"/>
        <end position="296"/>
    </location>
    <ligand>
        <name>ATP</name>
        <dbReference type="ChEBI" id="CHEBI:30616"/>
    </ligand>
</feature>
<dbReference type="GO" id="GO:0005737">
    <property type="term" value="C:cytoplasm"/>
    <property type="evidence" value="ECO:0007669"/>
    <property type="project" value="InterPro"/>
</dbReference>
<comment type="pathway">
    <text evidence="1 7 8">Cofactor biosynthesis; NAD(+) biosynthesis; NAD(+) from deamido-NAD(+) (L-Gln route): step 1/1.</text>
</comment>
<dbReference type="PROSITE" id="PS50263">
    <property type="entry name" value="CN_HYDROLASE"/>
    <property type="match status" value="1"/>
</dbReference>
<dbReference type="GO" id="GO:0004359">
    <property type="term" value="F:glutaminase activity"/>
    <property type="evidence" value="ECO:0007669"/>
    <property type="project" value="InterPro"/>
</dbReference>
<dbReference type="SUPFAM" id="SSF56317">
    <property type="entry name" value="Carbon-nitrogen hydrolase"/>
    <property type="match status" value="1"/>
</dbReference>
<dbReference type="EMBL" id="QZJZ01000010">
    <property type="protein sequence ID" value="RJP61698.1"/>
    <property type="molecule type" value="Genomic_DNA"/>
</dbReference>
<dbReference type="GO" id="GO:0003952">
    <property type="term" value="F:NAD+ synthase (glutamine-hydrolyzing) activity"/>
    <property type="evidence" value="ECO:0007669"/>
    <property type="project" value="UniProtKB-UniRule"/>
</dbReference>
<gene>
    <name evidence="7" type="primary">nadE</name>
    <name evidence="11" type="ORF">C4541_01485</name>
</gene>
<comment type="similarity">
    <text evidence="9">Belongs to the NAD synthetase family.</text>
</comment>
<dbReference type="PANTHER" id="PTHR23090">
    <property type="entry name" value="NH 3 /GLUTAMINE-DEPENDENT NAD + SYNTHETASE"/>
    <property type="match status" value="1"/>
</dbReference>
<comment type="caution">
    <text evidence="7">Lacks conserved residue(s) required for the propagation of feature annotation.</text>
</comment>
<evidence type="ECO:0000313" key="11">
    <source>
        <dbReference type="EMBL" id="RJP61698.1"/>
    </source>
</evidence>
<comment type="catalytic activity">
    <reaction evidence="7 8">
        <text>deamido-NAD(+) + L-glutamine + ATP + H2O = L-glutamate + AMP + diphosphate + NAD(+) + H(+)</text>
        <dbReference type="Rhea" id="RHEA:24384"/>
        <dbReference type="ChEBI" id="CHEBI:15377"/>
        <dbReference type="ChEBI" id="CHEBI:15378"/>
        <dbReference type="ChEBI" id="CHEBI:29985"/>
        <dbReference type="ChEBI" id="CHEBI:30616"/>
        <dbReference type="ChEBI" id="CHEBI:33019"/>
        <dbReference type="ChEBI" id="CHEBI:57540"/>
        <dbReference type="ChEBI" id="CHEBI:58359"/>
        <dbReference type="ChEBI" id="CHEBI:58437"/>
        <dbReference type="ChEBI" id="CHEBI:456215"/>
        <dbReference type="EC" id="6.3.5.1"/>
    </reaction>
</comment>
<feature type="binding site" evidence="7">
    <location>
        <position position="180"/>
    </location>
    <ligand>
        <name>L-glutamine</name>
        <dbReference type="ChEBI" id="CHEBI:58359"/>
    </ligand>
</feature>
<evidence type="ECO:0000259" key="10">
    <source>
        <dbReference type="PROSITE" id="PS50263"/>
    </source>
</evidence>
<evidence type="ECO:0000256" key="3">
    <source>
        <dbReference type="ARBA" id="ARBA00022598"/>
    </source>
</evidence>
<feature type="binding site" evidence="7">
    <location>
        <position position="401"/>
    </location>
    <ligand>
        <name>deamido-NAD(+)</name>
        <dbReference type="ChEBI" id="CHEBI:58437"/>
        <note>ligand shared between two neighboring subunits</note>
    </ligand>
</feature>
<proteinExistence type="inferred from homology"/>
<dbReference type="Pfam" id="PF00795">
    <property type="entry name" value="CN_hydrolase"/>
    <property type="match status" value="1"/>
</dbReference>